<accession>A0A848LWG4</accession>
<dbReference type="InterPro" id="IPR024079">
    <property type="entry name" value="MetalloPept_cat_dom_sf"/>
</dbReference>
<dbReference type="Proteomes" id="UP000518300">
    <property type="component" value="Unassembled WGS sequence"/>
</dbReference>
<dbReference type="SUPFAM" id="SSF55486">
    <property type="entry name" value="Metalloproteases ('zincins'), catalytic domain"/>
    <property type="match status" value="1"/>
</dbReference>
<evidence type="ECO:0000256" key="2">
    <source>
        <dbReference type="ARBA" id="ARBA00022723"/>
    </source>
</evidence>
<keyword evidence="3" id="KW-0378">Hydrolase</keyword>
<gene>
    <name evidence="8" type="ORF">HG543_47040</name>
</gene>
<keyword evidence="1 8" id="KW-0645">Protease</keyword>
<dbReference type="PROSITE" id="PS51257">
    <property type="entry name" value="PROKAR_LIPOPROTEIN"/>
    <property type="match status" value="1"/>
</dbReference>
<evidence type="ECO:0000256" key="6">
    <source>
        <dbReference type="SAM" id="MobiDB-lite"/>
    </source>
</evidence>
<feature type="region of interest" description="Disordered" evidence="6">
    <location>
        <begin position="271"/>
        <end position="305"/>
    </location>
</feature>
<evidence type="ECO:0000256" key="1">
    <source>
        <dbReference type="ARBA" id="ARBA00022670"/>
    </source>
</evidence>
<keyword evidence="4" id="KW-0862">Zinc</keyword>
<evidence type="ECO:0000313" key="8">
    <source>
        <dbReference type="EMBL" id="NMO22365.1"/>
    </source>
</evidence>
<dbReference type="AlphaFoldDB" id="A0A848LWG4"/>
<evidence type="ECO:0000259" key="7">
    <source>
        <dbReference type="SMART" id="SM00235"/>
    </source>
</evidence>
<keyword evidence="2" id="KW-0479">Metal-binding</keyword>
<dbReference type="Pfam" id="PF04151">
    <property type="entry name" value="PPC"/>
    <property type="match status" value="2"/>
</dbReference>
<dbReference type="Gene3D" id="2.60.120.380">
    <property type="match status" value="2"/>
</dbReference>
<keyword evidence="5 8" id="KW-0482">Metalloprotease</keyword>
<dbReference type="Pfam" id="PF00413">
    <property type="entry name" value="Peptidase_M10"/>
    <property type="match status" value="1"/>
</dbReference>
<dbReference type="GO" id="GO:0031012">
    <property type="term" value="C:extracellular matrix"/>
    <property type="evidence" value="ECO:0007669"/>
    <property type="project" value="InterPro"/>
</dbReference>
<sequence length="493" mass="52017">MFMSQHKFVGALAGLALLAGCGGGDGSTPTPEATGQAMTWEQFLSVVYQEPDTGIFITDGDTPFESEKLLREYYEQYVKTGQLIVHTTGGQDAKWDATQKKNITYCVSSTAFGSNYTTAVNAMAAAAGAWEAAGNVDFIHVTAQDANCTASNTNVVFDVRPVNSGGQYLARAFFPDSTRSARNVLIDNTAFGNNAPWTLTGILRHELGHTLGFRHEHTRPESGATNCFEDNNWRALTTYDSASVMHYPQCNGSQQGDLVLTTKDVQGIQALYGAPGGEPPPPPPPPQGTPVTETRSGSVAQNQNVNYGPFTVVPGSEFKVVMTGSGDPDLYVQFGSAPTTSSYACRPFQAGASESCTLTVPSNSTSAYIMVRGYSSGTFNLTINYLKPGTTTGTPKTDTKTGSVATGGVANIPAYTVLAGTTFKVVMSGTGDPDLYVQFGSAPTTSSFACRPYLGGAAETCELTVPAGQSSAYVQVRGYTSGTYTLNISYVSP</sequence>
<evidence type="ECO:0000256" key="3">
    <source>
        <dbReference type="ARBA" id="ARBA00022801"/>
    </source>
</evidence>
<dbReference type="SMART" id="SM00235">
    <property type="entry name" value="ZnMc"/>
    <property type="match status" value="1"/>
</dbReference>
<dbReference type="GO" id="GO:0008270">
    <property type="term" value="F:zinc ion binding"/>
    <property type="evidence" value="ECO:0007669"/>
    <property type="project" value="InterPro"/>
</dbReference>
<organism evidence="8 9">
    <name type="scientific">Pyxidicoccus fallax</name>
    <dbReference type="NCBI Taxonomy" id="394095"/>
    <lineage>
        <taxon>Bacteria</taxon>
        <taxon>Pseudomonadati</taxon>
        <taxon>Myxococcota</taxon>
        <taxon>Myxococcia</taxon>
        <taxon>Myxococcales</taxon>
        <taxon>Cystobacterineae</taxon>
        <taxon>Myxococcaceae</taxon>
        <taxon>Pyxidicoccus</taxon>
    </lineage>
</organism>
<name>A0A848LWG4_9BACT</name>
<feature type="domain" description="Peptidase metallopeptidase" evidence="7">
    <location>
        <begin position="91"/>
        <end position="250"/>
    </location>
</feature>
<feature type="compositionally biased region" description="Polar residues" evidence="6">
    <location>
        <begin position="291"/>
        <end position="305"/>
    </location>
</feature>
<dbReference type="PANTHER" id="PTHR10201:SF323">
    <property type="entry name" value="MATRIX METALLOPROTEINASE-21"/>
    <property type="match status" value="1"/>
</dbReference>
<keyword evidence="9" id="KW-1185">Reference proteome</keyword>
<dbReference type="InterPro" id="IPR006026">
    <property type="entry name" value="Peptidase_Metallo"/>
</dbReference>
<comment type="caution">
    <text evidence="8">The sequence shown here is derived from an EMBL/GenBank/DDBJ whole genome shotgun (WGS) entry which is preliminary data.</text>
</comment>
<dbReference type="InterPro" id="IPR007280">
    <property type="entry name" value="Peptidase_C_arc/bac"/>
</dbReference>
<dbReference type="InterPro" id="IPR001818">
    <property type="entry name" value="Pept_M10_metallopeptidase"/>
</dbReference>
<dbReference type="Gene3D" id="3.40.390.10">
    <property type="entry name" value="Collagenase (Catalytic Domain)"/>
    <property type="match status" value="1"/>
</dbReference>
<evidence type="ECO:0000256" key="5">
    <source>
        <dbReference type="ARBA" id="ARBA00023049"/>
    </source>
</evidence>
<evidence type="ECO:0000313" key="9">
    <source>
        <dbReference type="Proteomes" id="UP000518300"/>
    </source>
</evidence>
<reference evidence="8 9" key="1">
    <citation type="submission" date="2020-04" db="EMBL/GenBank/DDBJ databases">
        <title>Draft genome of Pyxidicoccus fallax type strain.</title>
        <authorList>
            <person name="Whitworth D.E."/>
        </authorList>
    </citation>
    <scope>NUCLEOTIDE SEQUENCE [LARGE SCALE GENOMIC DNA]</scope>
    <source>
        <strain evidence="8 9">DSM 14698</strain>
    </source>
</reference>
<protein>
    <submittedName>
        <fullName evidence="8">Matrixin family metalloprotease</fullName>
    </submittedName>
</protein>
<dbReference type="PANTHER" id="PTHR10201">
    <property type="entry name" value="MATRIX METALLOPROTEINASE"/>
    <property type="match status" value="1"/>
</dbReference>
<evidence type="ECO:0000256" key="4">
    <source>
        <dbReference type="ARBA" id="ARBA00022833"/>
    </source>
</evidence>
<dbReference type="GO" id="GO:0006508">
    <property type="term" value="P:proteolysis"/>
    <property type="evidence" value="ECO:0007669"/>
    <property type="project" value="UniProtKB-KW"/>
</dbReference>
<dbReference type="GO" id="GO:0004222">
    <property type="term" value="F:metalloendopeptidase activity"/>
    <property type="evidence" value="ECO:0007669"/>
    <property type="project" value="InterPro"/>
</dbReference>
<feature type="compositionally biased region" description="Pro residues" evidence="6">
    <location>
        <begin position="277"/>
        <end position="288"/>
    </location>
</feature>
<proteinExistence type="predicted"/>
<dbReference type="EMBL" id="JABBJJ010000414">
    <property type="protein sequence ID" value="NMO22365.1"/>
    <property type="molecule type" value="Genomic_DNA"/>
</dbReference>